<evidence type="ECO:0000313" key="4">
    <source>
        <dbReference type="Proteomes" id="UP000656042"/>
    </source>
</evidence>
<dbReference type="RefSeq" id="WP_189079002.1">
    <property type="nucleotide sequence ID" value="NZ_BMMX01000006.1"/>
</dbReference>
<organism evidence="3 4">
    <name type="scientific">Mangrovihabitans endophyticus</name>
    <dbReference type="NCBI Taxonomy" id="1751298"/>
    <lineage>
        <taxon>Bacteria</taxon>
        <taxon>Bacillati</taxon>
        <taxon>Actinomycetota</taxon>
        <taxon>Actinomycetes</taxon>
        <taxon>Micromonosporales</taxon>
        <taxon>Micromonosporaceae</taxon>
        <taxon>Mangrovihabitans</taxon>
    </lineage>
</organism>
<dbReference type="EMBL" id="BMMX01000006">
    <property type="protein sequence ID" value="GGK87254.1"/>
    <property type="molecule type" value="Genomic_DNA"/>
</dbReference>
<keyword evidence="2" id="KW-0472">Membrane</keyword>
<evidence type="ECO:0000256" key="1">
    <source>
        <dbReference type="SAM" id="MobiDB-lite"/>
    </source>
</evidence>
<keyword evidence="2" id="KW-0812">Transmembrane</keyword>
<evidence type="ECO:0000313" key="3">
    <source>
        <dbReference type="EMBL" id="GGK87254.1"/>
    </source>
</evidence>
<sequence>MTTELDSPTGVLPFGWESTHGTPEPAAEQSLFRFPAVHDPAPGNRRLLLMSLLASALGMVAVGVGLVAAVSTIAGRPPGWYAPVLVLAGLLSVALAVGGFLSIHRRALPYVLLLAASVPLAADVLIAIAY</sequence>
<keyword evidence="2" id="KW-1133">Transmembrane helix</keyword>
<reference evidence="3" key="2">
    <citation type="submission" date="2020-09" db="EMBL/GenBank/DDBJ databases">
        <authorList>
            <person name="Sun Q."/>
            <person name="Zhou Y."/>
        </authorList>
    </citation>
    <scope>NUCLEOTIDE SEQUENCE</scope>
    <source>
        <strain evidence="3">CGMCC 4.7299</strain>
    </source>
</reference>
<evidence type="ECO:0000256" key="2">
    <source>
        <dbReference type="SAM" id="Phobius"/>
    </source>
</evidence>
<feature type="region of interest" description="Disordered" evidence="1">
    <location>
        <begin position="1"/>
        <end position="23"/>
    </location>
</feature>
<feature type="transmembrane region" description="Helical" evidence="2">
    <location>
        <begin position="110"/>
        <end position="129"/>
    </location>
</feature>
<feature type="transmembrane region" description="Helical" evidence="2">
    <location>
        <begin position="80"/>
        <end position="103"/>
    </location>
</feature>
<dbReference type="AlphaFoldDB" id="A0A8J3FNH4"/>
<feature type="transmembrane region" description="Helical" evidence="2">
    <location>
        <begin position="47"/>
        <end position="74"/>
    </location>
</feature>
<proteinExistence type="predicted"/>
<accession>A0A8J3FNH4</accession>
<gene>
    <name evidence="3" type="ORF">GCM10012284_21650</name>
</gene>
<dbReference type="Proteomes" id="UP000656042">
    <property type="component" value="Unassembled WGS sequence"/>
</dbReference>
<name>A0A8J3FNH4_9ACTN</name>
<reference evidence="3" key="1">
    <citation type="journal article" date="2014" name="Int. J. Syst. Evol. Microbiol.">
        <title>Complete genome sequence of Corynebacterium casei LMG S-19264T (=DSM 44701T), isolated from a smear-ripened cheese.</title>
        <authorList>
            <consortium name="US DOE Joint Genome Institute (JGI-PGF)"/>
            <person name="Walter F."/>
            <person name="Albersmeier A."/>
            <person name="Kalinowski J."/>
            <person name="Ruckert C."/>
        </authorList>
    </citation>
    <scope>NUCLEOTIDE SEQUENCE</scope>
    <source>
        <strain evidence="3">CGMCC 4.7299</strain>
    </source>
</reference>
<keyword evidence="4" id="KW-1185">Reference proteome</keyword>
<comment type="caution">
    <text evidence="3">The sequence shown here is derived from an EMBL/GenBank/DDBJ whole genome shotgun (WGS) entry which is preliminary data.</text>
</comment>
<protein>
    <submittedName>
        <fullName evidence="3">Uncharacterized protein</fullName>
    </submittedName>
</protein>